<dbReference type="OrthoDB" id="9810773at2"/>
<feature type="transmembrane region" description="Helical" evidence="1">
    <location>
        <begin position="20"/>
        <end position="38"/>
    </location>
</feature>
<comment type="caution">
    <text evidence="3">The sequence shown here is derived from an EMBL/GenBank/DDBJ whole genome shotgun (WGS) entry which is preliminary data.</text>
</comment>
<dbReference type="Gene3D" id="2.30.30.40">
    <property type="entry name" value="SH3 Domains"/>
    <property type="match status" value="1"/>
</dbReference>
<keyword evidence="1" id="KW-0812">Transmembrane</keyword>
<evidence type="ECO:0000313" key="3">
    <source>
        <dbReference type="EMBL" id="PIO42483.1"/>
    </source>
</evidence>
<dbReference type="InterPro" id="IPR010466">
    <property type="entry name" value="DUF1058"/>
</dbReference>
<dbReference type="EMBL" id="MZMT01000053">
    <property type="protein sequence ID" value="PIO42483.1"/>
    <property type="molecule type" value="Genomic_DNA"/>
</dbReference>
<gene>
    <name evidence="3" type="ORF">B5P45_26120</name>
</gene>
<evidence type="ECO:0000313" key="4">
    <source>
        <dbReference type="Proteomes" id="UP000232163"/>
    </source>
</evidence>
<organism evidence="3 4">
    <name type="scientific">Phyllobacterium zundukense</name>
    <dbReference type="NCBI Taxonomy" id="1867719"/>
    <lineage>
        <taxon>Bacteria</taxon>
        <taxon>Pseudomonadati</taxon>
        <taxon>Pseudomonadota</taxon>
        <taxon>Alphaproteobacteria</taxon>
        <taxon>Hyphomicrobiales</taxon>
        <taxon>Phyllobacteriaceae</taxon>
        <taxon>Phyllobacterium</taxon>
    </lineage>
</organism>
<keyword evidence="1" id="KW-0472">Membrane</keyword>
<keyword evidence="1" id="KW-1133">Transmembrane helix</keyword>
<dbReference type="SMART" id="SM00287">
    <property type="entry name" value="SH3b"/>
    <property type="match status" value="1"/>
</dbReference>
<feature type="domain" description="SH3b" evidence="2">
    <location>
        <begin position="58"/>
        <end position="121"/>
    </location>
</feature>
<protein>
    <recommendedName>
        <fullName evidence="2">SH3b domain-containing protein</fullName>
    </recommendedName>
</protein>
<name>A0A2N9VSL5_9HYPH</name>
<evidence type="ECO:0000259" key="2">
    <source>
        <dbReference type="SMART" id="SM00287"/>
    </source>
</evidence>
<proteinExistence type="predicted"/>
<dbReference type="Pfam" id="PF06347">
    <property type="entry name" value="SH3_4"/>
    <property type="match status" value="2"/>
</dbReference>
<keyword evidence="4" id="KW-1185">Reference proteome</keyword>
<dbReference type="InterPro" id="IPR003646">
    <property type="entry name" value="SH3-like_bac-type"/>
</dbReference>
<dbReference type="Proteomes" id="UP000232163">
    <property type="component" value="Unassembled WGS sequence"/>
</dbReference>
<dbReference type="AlphaFoldDB" id="A0A2N9VSL5"/>
<sequence>MQVRNDEGLILLNLRNIRSFLTAGSIAAALALSIPLSVPAVSKAEAAAQVGPSGLPLPRFVSLKPGRVNLRVGPGRDYAVTWLFLKSGLPVEIIQEYDNWRRIRDSEGTEGWVYQSLLSGKRTAMTAPWQRDKDGVMLNVYRSPDDKSGVVAKVQPGVLGTLKACNGNFCRLAFSGASGWVRQPDIWGAYPDEKFDD</sequence>
<evidence type="ECO:0000256" key="1">
    <source>
        <dbReference type="SAM" id="Phobius"/>
    </source>
</evidence>
<accession>A0A2N9VSL5</accession>
<reference evidence="3 4" key="1">
    <citation type="journal article" date="2017" name="Int J Environ Stud">
        <title>Does the Miocene-Pliocene relict legume Oxytropis triphylla form nitrogen-fixing nodules with a combination of bacterial strains?</title>
        <authorList>
            <person name="Safronova V."/>
            <person name="Belimov A."/>
            <person name="Sazanova A."/>
            <person name="Kuznetsova I."/>
            <person name="Popova J."/>
            <person name="Andronov E."/>
            <person name="Verkhozina A."/>
            <person name="Tikhonovich I."/>
        </authorList>
    </citation>
    <scope>NUCLEOTIDE SEQUENCE [LARGE SCALE GENOMIC DNA]</scope>
    <source>
        <strain evidence="3 4">Tri-38</strain>
    </source>
</reference>